<reference evidence="4" key="2">
    <citation type="submission" date="2023-05" db="EMBL/GenBank/DDBJ databases">
        <authorList>
            <person name="Schelkunov M.I."/>
        </authorList>
    </citation>
    <scope>NUCLEOTIDE SEQUENCE</scope>
    <source>
        <strain evidence="4">Hsosn_3</strain>
        <tissue evidence="4">Leaf</tissue>
    </source>
</reference>
<reference evidence="4" key="1">
    <citation type="submission" date="2023-02" db="EMBL/GenBank/DDBJ databases">
        <title>Genome of toxic invasive species Heracleum sosnowskyi carries increased number of genes despite the absence of recent whole-genome duplications.</title>
        <authorList>
            <person name="Schelkunov M."/>
            <person name="Shtratnikova V."/>
            <person name="Makarenko M."/>
            <person name="Klepikova A."/>
            <person name="Omelchenko D."/>
            <person name="Novikova G."/>
            <person name="Obukhova E."/>
            <person name="Bogdanov V."/>
            <person name="Penin A."/>
            <person name="Logacheva M."/>
        </authorList>
    </citation>
    <scope>NUCLEOTIDE SEQUENCE</scope>
    <source>
        <strain evidence="4">Hsosn_3</strain>
        <tissue evidence="4">Leaf</tissue>
    </source>
</reference>
<protein>
    <recommendedName>
        <fullName evidence="6">Transposase MuDR plant domain-containing protein</fullName>
    </recommendedName>
</protein>
<organism evidence="4 5">
    <name type="scientific">Heracleum sosnowskyi</name>
    <dbReference type="NCBI Taxonomy" id="360622"/>
    <lineage>
        <taxon>Eukaryota</taxon>
        <taxon>Viridiplantae</taxon>
        <taxon>Streptophyta</taxon>
        <taxon>Embryophyta</taxon>
        <taxon>Tracheophyta</taxon>
        <taxon>Spermatophyta</taxon>
        <taxon>Magnoliopsida</taxon>
        <taxon>eudicotyledons</taxon>
        <taxon>Gunneridae</taxon>
        <taxon>Pentapetalae</taxon>
        <taxon>asterids</taxon>
        <taxon>campanulids</taxon>
        <taxon>Apiales</taxon>
        <taxon>Apiaceae</taxon>
        <taxon>Apioideae</taxon>
        <taxon>apioid superclade</taxon>
        <taxon>Tordylieae</taxon>
        <taxon>Tordyliinae</taxon>
        <taxon>Heracleum</taxon>
    </lineage>
</organism>
<dbReference type="Pfam" id="PF03108">
    <property type="entry name" value="DBD_Tnp_Mut"/>
    <property type="match status" value="1"/>
</dbReference>
<evidence type="ECO:0000256" key="1">
    <source>
        <dbReference type="SAM" id="MobiDB-lite"/>
    </source>
</evidence>
<feature type="domain" description="Transposase MuDR plant" evidence="2">
    <location>
        <begin position="173"/>
        <end position="237"/>
    </location>
</feature>
<evidence type="ECO:0008006" key="6">
    <source>
        <dbReference type="Google" id="ProtNLM"/>
    </source>
</evidence>
<keyword evidence="5" id="KW-1185">Reference proteome</keyword>
<proteinExistence type="predicted"/>
<dbReference type="InterPro" id="IPR004332">
    <property type="entry name" value="Transposase_MuDR"/>
</dbReference>
<feature type="region of interest" description="Disordered" evidence="1">
    <location>
        <begin position="126"/>
        <end position="157"/>
    </location>
</feature>
<feature type="compositionally biased region" description="Basic and acidic residues" evidence="1">
    <location>
        <begin position="128"/>
        <end position="146"/>
    </location>
</feature>
<evidence type="ECO:0000259" key="2">
    <source>
        <dbReference type="Pfam" id="PF03108"/>
    </source>
</evidence>
<evidence type="ECO:0000313" key="5">
    <source>
        <dbReference type="Proteomes" id="UP001237642"/>
    </source>
</evidence>
<dbReference type="Pfam" id="PF26130">
    <property type="entry name" value="PB1-like"/>
    <property type="match status" value="1"/>
</dbReference>
<feature type="region of interest" description="Disordered" evidence="1">
    <location>
        <begin position="78"/>
        <end position="108"/>
    </location>
</feature>
<gene>
    <name evidence="4" type="ORF">POM88_050661</name>
</gene>
<dbReference type="AlphaFoldDB" id="A0AAD8M0L8"/>
<dbReference type="Proteomes" id="UP001237642">
    <property type="component" value="Unassembled WGS sequence"/>
</dbReference>
<dbReference type="EMBL" id="JAUIZM010000011">
    <property type="protein sequence ID" value="KAK1357405.1"/>
    <property type="molecule type" value="Genomic_DNA"/>
</dbReference>
<evidence type="ECO:0000313" key="4">
    <source>
        <dbReference type="EMBL" id="KAK1357405.1"/>
    </source>
</evidence>
<feature type="compositionally biased region" description="Basic and acidic residues" evidence="1">
    <location>
        <begin position="78"/>
        <end position="87"/>
    </location>
</feature>
<sequence length="278" mass="32271">MSTRVAIHLCHHGDFSSDSVKGNVKYVGGIVDVIDVDTDRMSFLDLEDYAKTYKYSNLFVDHKKKFKTIDQPPTSYKFLDKEGKDDEVGGSVVDNREGELFGDDTEDSDYNYDKKIGCDEEFFNEESEYNRDELRSKDSSSEDENLKQGYVGVPPGQKRKKQRVLDAYNDEVVKWDVGMKFASMEEFRKVVRAYSIRERRALHFIKNEKSRCQVGCESGCSFYLWCSKLPNEEAMQVKTCLDHDHQCTKPYHNTLISVKYLTELYGDRIRINPLHHIT</sequence>
<name>A0AAD8M0L8_9APIA</name>
<feature type="domain" description="PB1-like" evidence="3">
    <location>
        <begin position="1"/>
        <end position="57"/>
    </location>
</feature>
<comment type="caution">
    <text evidence="4">The sequence shown here is derived from an EMBL/GenBank/DDBJ whole genome shotgun (WGS) entry which is preliminary data.</text>
</comment>
<evidence type="ECO:0000259" key="3">
    <source>
        <dbReference type="Pfam" id="PF26130"/>
    </source>
</evidence>
<accession>A0AAD8M0L8</accession>
<dbReference type="InterPro" id="IPR058594">
    <property type="entry name" value="PB1-like_dom_pln"/>
</dbReference>